<dbReference type="AlphaFoldDB" id="A0A8J3QIR3"/>
<organism evidence="3 4">
    <name type="scientific">Rhizocola hellebori</name>
    <dbReference type="NCBI Taxonomy" id="1392758"/>
    <lineage>
        <taxon>Bacteria</taxon>
        <taxon>Bacillati</taxon>
        <taxon>Actinomycetota</taxon>
        <taxon>Actinomycetes</taxon>
        <taxon>Micromonosporales</taxon>
        <taxon>Micromonosporaceae</taxon>
        <taxon>Rhizocola</taxon>
    </lineage>
</organism>
<keyword evidence="1" id="KW-0812">Transmembrane</keyword>
<evidence type="ECO:0000313" key="4">
    <source>
        <dbReference type="Proteomes" id="UP000612899"/>
    </source>
</evidence>
<name>A0A8J3QIR3_9ACTN</name>
<evidence type="ECO:0000313" key="3">
    <source>
        <dbReference type="EMBL" id="GIH10163.1"/>
    </source>
</evidence>
<protein>
    <recommendedName>
        <fullName evidence="5">DUF3153 domain-containing protein</fullName>
    </recommendedName>
</protein>
<accession>A0A8J3QIR3</accession>
<feature type="chain" id="PRO_5039021038" description="DUF3153 domain-containing protein" evidence="2">
    <location>
        <begin position="21"/>
        <end position="230"/>
    </location>
</feature>
<comment type="caution">
    <text evidence="3">The sequence shown here is derived from an EMBL/GenBank/DDBJ whole genome shotgun (WGS) entry which is preliminary data.</text>
</comment>
<gene>
    <name evidence="3" type="ORF">Rhe02_82300</name>
</gene>
<dbReference type="EMBL" id="BONY01000086">
    <property type="protein sequence ID" value="GIH10163.1"/>
    <property type="molecule type" value="Genomic_DNA"/>
</dbReference>
<keyword evidence="1" id="KW-0472">Membrane</keyword>
<reference evidence="3" key="1">
    <citation type="submission" date="2021-01" db="EMBL/GenBank/DDBJ databases">
        <title>Whole genome shotgun sequence of Rhizocola hellebori NBRC 109834.</title>
        <authorList>
            <person name="Komaki H."/>
            <person name="Tamura T."/>
        </authorList>
    </citation>
    <scope>NUCLEOTIDE SEQUENCE</scope>
    <source>
        <strain evidence="3">NBRC 109834</strain>
    </source>
</reference>
<evidence type="ECO:0008006" key="5">
    <source>
        <dbReference type="Google" id="ProtNLM"/>
    </source>
</evidence>
<evidence type="ECO:0000256" key="2">
    <source>
        <dbReference type="SAM" id="SignalP"/>
    </source>
</evidence>
<dbReference type="PROSITE" id="PS51257">
    <property type="entry name" value="PROKAR_LIPOPROTEIN"/>
    <property type="match status" value="1"/>
</dbReference>
<keyword evidence="4" id="KW-1185">Reference proteome</keyword>
<evidence type="ECO:0000256" key="1">
    <source>
        <dbReference type="SAM" id="Phobius"/>
    </source>
</evidence>
<keyword evidence="2" id="KW-0732">Signal</keyword>
<feature type="signal peptide" evidence="2">
    <location>
        <begin position="1"/>
        <end position="20"/>
    </location>
</feature>
<proteinExistence type="predicted"/>
<feature type="transmembrane region" description="Helical" evidence="1">
    <location>
        <begin position="197"/>
        <end position="216"/>
    </location>
</feature>
<sequence>MAVVKLRVGLAVLITAIAFLGGCGTSEPPDSAVPNSPKPSPANSAFAKIDQESKELISAEAKWQAPSSLTVDTTQRVGLSIGEGDKIADKINTLLPSTSPITAGVVEVGPTVRATLFATEGDADVSPSVAMDASTGSNIQMLWTWLVKPKRPTDRLTLTAHLEVPLSDGHVVSNDLSLTLAVKRTALYTLTEIATHWGTWSGVGASIVGIVGWFTARARRRKRASQPAAS</sequence>
<dbReference type="Proteomes" id="UP000612899">
    <property type="component" value="Unassembled WGS sequence"/>
</dbReference>
<keyword evidence="1" id="KW-1133">Transmembrane helix</keyword>